<dbReference type="InterPro" id="IPR052164">
    <property type="entry name" value="Anthracycline_SecMetBiosynth"/>
</dbReference>
<dbReference type="Gene3D" id="3.10.180.10">
    <property type="entry name" value="2,3-Dihydroxybiphenyl 1,2-Dioxygenase, domain 1"/>
    <property type="match status" value="2"/>
</dbReference>
<dbReference type="InterPro" id="IPR029068">
    <property type="entry name" value="Glyas_Bleomycin-R_OHBP_Dase"/>
</dbReference>
<sequence>MPDKNGPYKPGTPCWLDLMVPDQQAAIDFYCDLFGWQGEVGPPETGGYAVCTLKGKPVAGIMKAMNPDGTIPDPMPPTVWTTYLATDAIDAAMKAVGDAGGSVLAGPMDVMDLGRMAVITDSTGAAVGLWQAGTFDGAGIVNEHGALIWNELNTGDTAAAATFYSAVLPLETAAAQLPGAEGYIEFRVGGRAVAGMMDLAALPPGVPPHWLPYFGVDDVDSIQDAAVRAGGSLLVPAFDMAAGRMAVLADPQGGGFAVIAATTPEQPE</sequence>
<evidence type="ECO:0000259" key="1">
    <source>
        <dbReference type="PROSITE" id="PS51819"/>
    </source>
</evidence>
<dbReference type="InterPro" id="IPR004360">
    <property type="entry name" value="Glyas_Fos-R_dOase_dom"/>
</dbReference>
<reference evidence="2 3" key="1">
    <citation type="submission" date="2022-06" db="EMBL/GenBank/DDBJ databases">
        <title>Sequencing the genomes of 1000 actinobacteria strains.</title>
        <authorList>
            <person name="Klenk H.-P."/>
        </authorList>
    </citation>
    <scope>NUCLEOTIDE SEQUENCE [LARGE SCALE GENOMIC DNA]</scope>
    <source>
        <strain evidence="2 3">DSM 41656</strain>
    </source>
</reference>
<proteinExistence type="predicted"/>
<evidence type="ECO:0000313" key="3">
    <source>
        <dbReference type="Proteomes" id="UP001206483"/>
    </source>
</evidence>
<organism evidence="2 3">
    <name type="scientific">Kitasatospora paracochleata</name>
    <dbReference type="NCBI Taxonomy" id="58354"/>
    <lineage>
        <taxon>Bacteria</taxon>
        <taxon>Bacillati</taxon>
        <taxon>Actinomycetota</taxon>
        <taxon>Actinomycetes</taxon>
        <taxon>Kitasatosporales</taxon>
        <taxon>Streptomycetaceae</taxon>
        <taxon>Kitasatospora</taxon>
    </lineage>
</organism>
<dbReference type="RefSeq" id="WP_380232599.1">
    <property type="nucleotide sequence ID" value="NZ_BAAAUB010000035.1"/>
</dbReference>
<dbReference type="Pfam" id="PF00903">
    <property type="entry name" value="Glyoxalase"/>
    <property type="match status" value="2"/>
</dbReference>
<dbReference type="PANTHER" id="PTHR33993:SF14">
    <property type="entry name" value="GB|AAF24581.1"/>
    <property type="match status" value="1"/>
</dbReference>
<evidence type="ECO:0000313" key="2">
    <source>
        <dbReference type="EMBL" id="MCP2314436.1"/>
    </source>
</evidence>
<protein>
    <recommendedName>
        <fullName evidence="1">VOC domain-containing protein</fullName>
    </recommendedName>
</protein>
<comment type="caution">
    <text evidence="2">The sequence shown here is derived from an EMBL/GenBank/DDBJ whole genome shotgun (WGS) entry which is preliminary data.</text>
</comment>
<dbReference type="SUPFAM" id="SSF54593">
    <property type="entry name" value="Glyoxalase/Bleomycin resistance protein/Dihydroxybiphenyl dioxygenase"/>
    <property type="match status" value="2"/>
</dbReference>
<dbReference type="PANTHER" id="PTHR33993">
    <property type="entry name" value="GLYOXALASE-RELATED"/>
    <property type="match status" value="1"/>
</dbReference>
<name>A0ABT1JAF0_9ACTN</name>
<accession>A0ABT1JAF0</accession>
<dbReference type="InterPro" id="IPR037523">
    <property type="entry name" value="VOC_core"/>
</dbReference>
<dbReference type="PROSITE" id="PS51819">
    <property type="entry name" value="VOC"/>
    <property type="match status" value="2"/>
</dbReference>
<gene>
    <name evidence="2" type="ORF">FHR36_007637</name>
</gene>
<dbReference type="CDD" id="cd07247">
    <property type="entry name" value="SgaA_N_like"/>
    <property type="match status" value="2"/>
</dbReference>
<feature type="domain" description="VOC" evidence="1">
    <location>
        <begin position="146"/>
        <end position="261"/>
    </location>
</feature>
<feature type="domain" description="VOC" evidence="1">
    <location>
        <begin position="12"/>
        <end position="132"/>
    </location>
</feature>
<dbReference type="EMBL" id="JAMZDX010000009">
    <property type="protein sequence ID" value="MCP2314436.1"/>
    <property type="molecule type" value="Genomic_DNA"/>
</dbReference>
<dbReference type="Proteomes" id="UP001206483">
    <property type="component" value="Unassembled WGS sequence"/>
</dbReference>
<keyword evidence="3" id="KW-1185">Reference proteome</keyword>